<dbReference type="Proteomes" id="UP001215598">
    <property type="component" value="Unassembled WGS sequence"/>
</dbReference>
<sequence length="183" mass="20884">MCLYSGSHWVIDGLDVILPSDTHQYTVDHYIQFYLDSNEWSGGRVAPTHVESVFHCRTHGQHAYPFLIIQLKHGPSRQRVLLKLQGFQDPPIRSCPYDAPLQREDSEEASAITVAAIGQSVQKLVGTRRYDVYHTMKFREYAVCIEGLLVLVDLATEWEHTRLCPKSHASPIREPTRATRAQL</sequence>
<protein>
    <submittedName>
        <fullName evidence="1">Uncharacterized protein</fullName>
    </submittedName>
</protein>
<dbReference type="EMBL" id="JARKIB010000163">
    <property type="protein sequence ID" value="KAJ7729819.1"/>
    <property type="molecule type" value="Genomic_DNA"/>
</dbReference>
<evidence type="ECO:0000313" key="2">
    <source>
        <dbReference type="Proteomes" id="UP001215598"/>
    </source>
</evidence>
<reference evidence="1" key="1">
    <citation type="submission" date="2023-03" db="EMBL/GenBank/DDBJ databases">
        <title>Massive genome expansion in bonnet fungi (Mycena s.s.) driven by repeated elements and novel gene families across ecological guilds.</title>
        <authorList>
            <consortium name="Lawrence Berkeley National Laboratory"/>
            <person name="Harder C.B."/>
            <person name="Miyauchi S."/>
            <person name="Viragh M."/>
            <person name="Kuo A."/>
            <person name="Thoen E."/>
            <person name="Andreopoulos B."/>
            <person name="Lu D."/>
            <person name="Skrede I."/>
            <person name="Drula E."/>
            <person name="Henrissat B."/>
            <person name="Morin E."/>
            <person name="Kohler A."/>
            <person name="Barry K."/>
            <person name="LaButti K."/>
            <person name="Morin E."/>
            <person name="Salamov A."/>
            <person name="Lipzen A."/>
            <person name="Mereny Z."/>
            <person name="Hegedus B."/>
            <person name="Baldrian P."/>
            <person name="Stursova M."/>
            <person name="Weitz H."/>
            <person name="Taylor A."/>
            <person name="Grigoriev I.V."/>
            <person name="Nagy L.G."/>
            <person name="Martin F."/>
            <person name="Kauserud H."/>
        </authorList>
    </citation>
    <scope>NUCLEOTIDE SEQUENCE</scope>
    <source>
        <strain evidence="1">CBHHK182m</strain>
    </source>
</reference>
<name>A0AAD7HWE5_9AGAR</name>
<keyword evidence="2" id="KW-1185">Reference proteome</keyword>
<accession>A0AAD7HWE5</accession>
<evidence type="ECO:0000313" key="1">
    <source>
        <dbReference type="EMBL" id="KAJ7729819.1"/>
    </source>
</evidence>
<comment type="caution">
    <text evidence="1">The sequence shown here is derived from an EMBL/GenBank/DDBJ whole genome shotgun (WGS) entry which is preliminary data.</text>
</comment>
<organism evidence="1 2">
    <name type="scientific">Mycena metata</name>
    <dbReference type="NCBI Taxonomy" id="1033252"/>
    <lineage>
        <taxon>Eukaryota</taxon>
        <taxon>Fungi</taxon>
        <taxon>Dikarya</taxon>
        <taxon>Basidiomycota</taxon>
        <taxon>Agaricomycotina</taxon>
        <taxon>Agaricomycetes</taxon>
        <taxon>Agaricomycetidae</taxon>
        <taxon>Agaricales</taxon>
        <taxon>Marasmiineae</taxon>
        <taxon>Mycenaceae</taxon>
        <taxon>Mycena</taxon>
    </lineage>
</organism>
<proteinExistence type="predicted"/>
<dbReference type="AlphaFoldDB" id="A0AAD7HWE5"/>
<gene>
    <name evidence="1" type="ORF">B0H16DRAFT_1734111</name>
</gene>